<dbReference type="GO" id="GO:0097427">
    <property type="term" value="C:microtubule bundle"/>
    <property type="evidence" value="ECO:0007669"/>
    <property type="project" value="TreeGrafter"/>
</dbReference>
<dbReference type="GO" id="GO:0016327">
    <property type="term" value="C:apicolateral plasma membrane"/>
    <property type="evidence" value="ECO:0007669"/>
    <property type="project" value="TreeGrafter"/>
</dbReference>
<proteinExistence type="predicted"/>
<evidence type="ECO:0000313" key="3">
    <source>
        <dbReference type="EMBL" id="KAK7813903.1"/>
    </source>
</evidence>
<organism evidence="3 4">
    <name type="scientific">Myodes glareolus</name>
    <name type="common">Bank vole</name>
    <name type="synonym">Clethrionomys glareolus</name>
    <dbReference type="NCBI Taxonomy" id="447135"/>
    <lineage>
        <taxon>Eukaryota</taxon>
        <taxon>Metazoa</taxon>
        <taxon>Chordata</taxon>
        <taxon>Craniata</taxon>
        <taxon>Vertebrata</taxon>
        <taxon>Euteleostomi</taxon>
        <taxon>Mammalia</taxon>
        <taxon>Eutheria</taxon>
        <taxon>Euarchontoglires</taxon>
        <taxon>Glires</taxon>
        <taxon>Rodentia</taxon>
        <taxon>Myomorpha</taxon>
        <taxon>Muroidea</taxon>
        <taxon>Cricetidae</taxon>
        <taxon>Arvicolinae</taxon>
        <taxon>Myodes</taxon>
    </lineage>
</organism>
<evidence type="ECO:0000256" key="2">
    <source>
        <dbReference type="SAM" id="MobiDB-lite"/>
    </source>
</evidence>
<dbReference type="Proteomes" id="UP001488838">
    <property type="component" value="Unassembled WGS sequence"/>
</dbReference>
<protein>
    <submittedName>
        <fullName evidence="3">Uncharacterized protein</fullName>
    </submittedName>
</protein>
<dbReference type="AlphaFoldDB" id="A0AAW0IHJ1"/>
<dbReference type="GO" id="GO:0016328">
    <property type="term" value="C:lateral plasma membrane"/>
    <property type="evidence" value="ECO:0007669"/>
    <property type="project" value="TreeGrafter"/>
</dbReference>
<gene>
    <name evidence="3" type="ORF">U0070_011010</name>
</gene>
<feature type="region of interest" description="Disordered" evidence="2">
    <location>
        <begin position="1"/>
        <end position="316"/>
    </location>
</feature>
<name>A0AAW0IHJ1_MYOGA</name>
<feature type="compositionally biased region" description="Low complexity" evidence="2">
    <location>
        <begin position="113"/>
        <end position="126"/>
    </location>
</feature>
<feature type="compositionally biased region" description="Low complexity" evidence="2">
    <location>
        <begin position="274"/>
        <end position="291"/>
    </location>
</feature>
<dbReference type="PANTHER" id="PTHR15742:SF3">
    <property type="entry name" value="MICROTUBULE CROSS-LINKING FACTOR 1"/>
    <property type="match status" value="1"/>
</dbReference>
<dbReference type="GO" id="GO:0008017">
    <property type="term" value="F:microtubule binding"/>
    <property type="evidence" value="ECO:0007669"/>
    <property type="project" value="TreeGrafter"/>
</dbReference>
<dbReference type="EMBL" id="JBBHLL010000129">
    <property type="protein sequence ID" value="KAK7813903.1"/>
    <property type="molecule type" value="Genomic_DNA"/>
</dbReference>
<dbReference type="InterPro" id="IPR049885">
    <property type="entry name" value="MTCL1-3"/>
</dbReference>
<feature type="compositionally biased region" description="Pro residues" evidence="2">
    <location>
        <begin position="251"/>
        <end position="260"/>
    </location>
</feature>
<accession>A0AAW0IHJ1</accession>
<feature type="coiled-coil region" evidence="1">
    <location>
        <begin position="425"/>
        <end position="473"/>
    </location>
</feature>
<sequence>METLNGPAGGGAPDTKPQPAGQHHRHHHLHPLAERRRLHRVPSPARPFLKDLHTRPATATTSSAGRAPTPAAPRSPSLTGKAPPSPGPPAAPGRLSRRSGVVPGAKDKPPPGSGARSAGGAKAAPGTRRAARSGPAEPLPRVGRPAGAEPPPTVAKGRKVKRSPGTPPARAVGPPAPAARVPAVTLSVTSVAGSRISHTDSSSDLSDCASEPLSDEQRLLPAASSDAESGTGSSDREPLRGAPTQSSGARGPPPGSPEPPALLTAPPVAGASFGGRSSPGGVPSGSPGPGSLEDVGGRTLPERTILGTPREPNLGEQPRLLVVAEEEELLREMEELRSENDYLKDELDELRAEMEEMRDSYLEEDGYQLQELRRELDRANKNCRILQYRLRKAEQKSLKVAETGQVDGELIRSLEQDLKVAKDVSVRLHHELETVEEKRAKAEDDNETLRQQVIEVEISRQALQNELERFKEVRRTHGTGVRGSSHLTVMLDGRSQEVVQGYLAQEKRYILFFSL</sequence>
<feature type="compositionally biased region" description="Low complexity" evidence="2">
    <location>
        <begin position="168"/>
        <end position="185"/>
    </location>
</feature>
<evidence type="ECO:0000256" key="1">
    <source>
        <dbReference type="SAM" id="Coils"/>
    </source>
</evidence>
<keyword evidence="1" id="KW-0175">Coiled coil</keyword>
<evidence type="ECO:0000313" key="4">
    <source>
        <dbReference type="Proteomes" id="UP001488838"/>
    </source>
</evidence>
<keyword evidence="4" id="KW-1185">Reference proteome</keyword>
<dbReference type="PANTHER" id="PTHR15742">
    <property type="entry name" value="GIRDIN"/>
    <property type="match status" value="1"/>
</dbReference>
<feature type="compositionally biased region" description="Low complexity" evidence="2">
    <location>
        <begin position="55"/>
        <end position="82"/>
    </location>
</feature>
<dbReference type="GO" id="GO:0045197">
    <property type="term" value="P:establishment or maintenance of epithelial cell apical/basal polarity"/>
    <property type="evidence" value="ECO:0007669"/>
    <property type="project" value="TreeGrafter"/>
</dbReference>
<dbReference type="GO" id="GO:0000922">
    <property type="term" value="C:spindle pole"/>
    <property type="evidence" value="ECO:0007669"/>
    <property type="project" value="TreeGrafter"/>
</dbReference>
<reference evidence="3 4" key="1">
    <citation type="journal article" date="2023" name="bioRxiv">
        <title>Conserved and derived expression patterns and positive selection on dental genes reveal complex evolutionary context of ever-growing rodent molars.</title>
        <authorList>
            <person name="Calamari Z.T."/>
            <person name="Song A."/>
            <person name="Cohen E."/>
            <person name="Akter M."/>
            <person name="Roy R.D."/>
            <person name="Hallikas O."/>
            <person name="Christensen M.M."/>
            <person name="Li P."/>
            <person name="Marangoni P."/>
            <person name="Jernvall J."/>
            <person name="Klein O.D."/>
        </authorList>
    </citation>
    <scope>NUCLEOTIDE SEQUENCE [LARGE SCALE GENOMIC DNA]</scope>
    <source>
        <strain evidence="3">V071</strain>
    </source>
</reference>
<feature type="compositionally biased region" description="Basic residues" evidence="2">
    <location>
        <begin position="22"/>
        <end position="40"/>
    </location>
</feature>
<dbReference type="GO" id="GO:0030496">
    <property type="term" value="C:midbody"/>
    <property type="evidence" value="ECO:0007669"/>
    <property type="project" value="TreeGrafter"/>
</dbReference>
<feature type="coiled-coil region" evidence="1">
    <location>
        <begin position="326"/>
        <end position="396"/>
    </location>
</feature>
<comment type="caution">
    <text evidence="3">The sequence shown here is derived from an EMBL/GenBank/DDBJ whole genome shotgun (WGS) entry which is preliminary data.</text>
</comment>
<dbReference type="GO" id="GO:0001578">
    <property type="term" value="P:microtubule bundle formation"/>
    <property type="evidence" value="ECO:0007669"/>
    <property type="project" value="TreeGrafter"/>
</dbReference>